<feature type="region of interest" description="Disordered" evidence="2">
    <location>
        <begin position="1204"/>
        <end position="1226"/>
    </location>
</feature>
<dbReference type="Pfam" id="PF07926">
    <property type="entry name" value="TPR_MLP1_2"/>
    <property type="match status" value="1"/>
</dbReference>
<feature type="coiled-coil region" evidence="1">
    <location>
        <begin position="22"/>
        <end position="52"/>
    </location>
</feature>
<dbReference type="Proteomes" id="UP000264820">
    <property type="component" value="Unplaced"/>
</dbReference>
<dbReference type="GeneTree" id="ENSGT00730000111014"/>
<feature type="region of interest" description="Disordered" evidence="2">
    <location>
        <begin position="1383"/>
        <end position="1410"/>
    </location>
</feature>
<dbReference type="Gene3D" id="1.10.287.1490">
    <property type="match status" value="1"/>
</dbReference>
<feature type="region of interest" description="Disordered" evidence="2">
    <location>
        <begin position="1240"/>
        <end position="1263"/>
    </location>
</feature>
<dbReference type="GO" id="GO:1901673">
    <property type="term" value="P:regulation of mitotic spindle assembly"/>
    <property type="evidence" value="ECO:0007669"/>
    <property type="project" value="TreeGrafter"/>
</dbReference>
<dbReference type="GO" id="GO:0017056">
    <property type="term" value="F:structural constituent of nuclear pore"/>
    <property type="evidence" value="ECO:0007669"/>
    <property type="project" value="TreeGrafter"/>
</dbReference>
<dbReference type="GO" id="GO:0005643">
    <property type="term" value="C:nuclear pore"/>
    <property type="evidence" value="ECO:0007669"/>
    <property type="project" value="TreeGrafter"/>
</dbReference>
<feature type="coiled-coil region" evidence="1">
    <location>
        <begin position="295"/>
        <end position="367"/>
    </location>
</feature>
<keyword evidence="1" id="KW-0175">Coiled coil</keyword>
<feature type="compositionally biased region" description="Low complexity" evidence="2">
    <location>
        <begin position="1547"/>
        <end position="1579"/>
    </location>
</feature>
<accession>A0A3Q3DI37</accession>
<dbReference type="GO" id="GO:0006606">
    <property type="term" value="P:protein import into nucleus"/>
    <property type="evidence" value="ECO:0007669"/>
    <property type="project" value="InterPro"/>
</dbReference>
<organism evidence="5 6">
    <name type="scientific">Hippocampus comes</name>
    <name type="common">Tiger tail seahorse</name>
    <dbReference type="NCBI Taxonomy" id="109280"/>
    <lineage>
        <taxon>Eukaryota</taxon>
        <taxon>Metazoa</taxon>
        <taxon>Chordata</taxon>
        <taxon>Craniata</taxon>
        <taxon>Vertebrata</taxon>
        <taxon>Euteleostomi</taxon>
        <taxon>Actinopterygii</taxon>
        <taxon>Neopterygii</taxon>
        <taxon>Teleostei</taxon>
        <taxon>Neoteleostei</taxon>
        <taxon>Acanthomorphata</taxon>
        <taxon>Syngnathiaria</taxon>
        <taxon>Syngnathiformes</taxon>
        <taxon>Syngnathoidei</taxon>
        <taxon>Syngnathidae</taxon>
        <taxon>Hippocampus</taxon>
    </lineage>
</organism>
<feature type="coiled-coil region" evidence="1">
    <location>
        <begin position="955"/>
        <end position="985"/>
    </location>
</feature>
<feature type="region of interest" description="Disordered" evidence="2">
    <location>
        <begin position="487"/>
        <end position="511"/>
    </location>
</feature>
<feature type="compositionally biased region" description="Acidic residues" evidence="2">
    <location>
        <begin position="1610"/>
        <end position="1622"/>
    </location>
</feature>
<dbReference type="InterPro" id="IPR057577">
    <property type="entry name" value="Nucleoprot-TPR/MLP1_dom"/>
</dbReference>
<feature type="coiled-coil region" evidence="1">
    <location>
        <begin position="408"/>
        <end position="471"/>
    </location>
</feature>
<evidence type="ECO:0000259" key="3">
    <source>
        <dbReference type="Pfam" id="PF07926"/>
    </source>
</evidence>
<feature type="coiled-coil region" evidence="1">
    <location>
        <begin position="630"/>
        <end position="724"/>
    </location>
</feature>
<feature type="compositionally biased region" description="Basic and acidic residues" evidence="2">
    <location>
        <begin position="1467"/>
        <end position="1478"/>
    </location>
</feature>
<evidence type="ECO:0000313" key="6">
    <source>
        <dbReference type="Proteomes" id="UP000264820"/>
    </source>
</evidence>
<feature type="compositionally biased region" description="Basic and acidic residues" evidence="2">
    <location>
        <begin position="1207"/>
        <end position="1225"/>
    </location>
</feature>
<feature type="compositionally biased region" description="Acidic residues" evidence="2">
    <location>
        <begin position="1869"/>
        <end position="1882"/>
    </location>
</feature>
<feature type="coiled-coil region" evidence="1">
    <location>
        <begin position="750"/>
        <end position="777"/>
    </location>
</feature>
<feature type="compositionally biased region" description="Polar residues" evidence="2">
    <location>
        <begin position="1897"/>
        <end position="1914"/>
    </location>
</feature>
<feature type="compositionally biased region" description="Polar residues" evidence="2">
    <location>
        <begin position="487"/>
        <end position="497"/>
    </location>
</feature>
<protein>
    <submittedName>
        <fullName evidence="5">Nucleoprotein TPR-like</fullName>
    </submittedName>
</protein>
<feature type="domain" description="Nucleoprotein TPR/MLP1-2" evidence="3">
    <location>
        <begin position="901"/>
        <end position="1028"/>
    </location>
</feature>
<feature type="region of interest" description="Disordered" evidence="2">
    <location>
        <begin position="1467"/>
        <end position="1742"/>
    </location>
</feature>
<feature type="compositionally biased region" description="Acidic residues" evidence="2">
    <location>
        <begin position="1583"/>
        <end position="1599"/>
    </location>
</feature>
<evidence type="ECO:0000259" key="4">
    <source>
        <dbReference type="Pfam" id="PF25481"/>
    </source>
</evidence>
<reference evidence="5" key="2">
    <citation type="submission" date="2025-09" db="UniProtKB">
        <authorList>
            <consortium name="Ensembl"/>
        </authorList>
    </citation>
    <scope>IDENTIFICATION</scope>
</reference>
<keyword evidence="6" id="KW-1185">Reference proteome</keyword>
<sequence>MAAALLQVLERAELNKLTKGVQNKLEKFVTELQNANEALRTQQERFKADSEQQYFDIDKKLGESQEQILSLYKICDAMTKMCLSACIGMQQYKSKYEIEAEKKELARLLEKRTQEVENLTEDVKRLNEKLMETNKVKLELQLKLDEIQSSEASVQHREKRMEQEKELLDQKIEWLSAELKTKTEELLSSNRETGKEILELRGSLKSETEQLCVGNDELSAMEEKYRNELNAHIKLSSLYKEQLESMCPSAAAIAAIVKPGMKFFDLYNAYSECEIRLQLEKQETRRVNKVLDEVIQEVESKAPVLKRQREEYETMQNSMASLWNKLEQARTEIYRLQKEKDEAKQQCDNLEKDKLRTERLLDDTSTQVCALLVELEEARGHQVTKDDGTSSNISGQVTRQQQISFRSVEELQAQNRSLLERLRKLEEESTRQQAHATSTRISELEAVVDKLQKEAEQLRDQRNQQKQLADSNARQRDMYKALLTQSTGGLNLPSQDFSPPAPTRPSAPVTRSTPQRAAAVVLKSSMCSTQCGSLLLQLHDAFTLYKKEKAENDRMLNDSHDRLERQLTEVRSSNARLTSQVEFSNKRYEMLQETVTAFRRETSALQDRNQKMSETVLRYEHIIHTMTQDLRQVNEKLALEEVRVENLTKERDILKQAESRLNREKEVMLAEQRNQNLLLTNLKTIQLTMEHTDTDIRHRLNSKIENLETELASMKTRLEQEVAQRHTLGRNMDAQLVEAKKQLQTQNTLQQKTRELLKNSEQQVAALKAQLASVSSEGTSTPVTRAATLRTPVRVRSPVQTTQQPGPSELAEVKSNLNAAEEQNSKLTEQLTNANATVEQYRAVVLTLEDSLKNEKEESEDIQKQLENRILEVEKKNQQAQEERRKSLDTLEKQVSDLQRSLKASQAEQQDALERAARAVALEQNAIQESLLQTKQAGEAQAKYERELMLHAADVEVLKELKKALQQEAERKREIEEQLNKSNTLLEEKTTGWTTLEKQLKDELVRQSLRGEELGRQNALLHQQMDEMAARSHRQQPQQQQLDLSFNEEGKTLEQIQEILRFVRKEKEIAVAQGEASEGEALRYKQRMEHQNRELKELQEALNTEREKLQATTKTLAQKEAQLNNMGDVGTLQETNKLLKMDREQLEQELQQAQAKVKKLESNISPLNESLYHLSDRNGSLQADKRLLEEDIKHLKAKVQQLVSQQKDGDVQEKQKVTAEREAQQRRISQLVEETAKLKTELARSSTSTNSAQSQAKSLRESVTRLTAERDALKKEVGTKNNDILEKNKTITQVKKIGRRYKTQYEELKAQHDKVGLQFVTLVFNVVTQNQLKSAQCQAQARQSQIQRIQKELLQTKDSLQQNLTSHKKLQETHQQEINNLKSSLNQAESQNKEEKLRQQMADKEEKTKKAFVGAKTKINQLNSAKENLSKEVEDLKQCKEELEVRMNAMKSQYEGRLLRLDRELRETQTHSEPREESQDQTGSKVGDQNRSGDQRQLSLKSPAQDRSRWVTSGFIAQRSSLSEPPTANIRPTPSAPSPSNKPSPSPGSKSTPRASIRPMVTPATVPMPTPTATVMPTTQTESQEEEEEDDDDEEDGDDASSAAMKREEESSEEDGNAEEDGQQPSVPTGAEEDHSQGAPEPSRGSDTGESEAQKEAVHVPPTSSPSTPSPSTSSLTLRLPQPRRPPHSLPPRLYIQPPASELGPPHTQRQSSQLRRPSVGRGPQLTPGIGSMQHFFDDDDRMVPSTPTLVVPHRTDGFAEAIHSPQVAGLSTRFRFGPPEDLLPQTSASHSDLGQLASQGGLGMYESPLFLAAHDEDGGGRSVPTTPLQVAAPVTVFTESLPSDSGDNMASQSVPMVTASTGMSTPGDDGDEVFMEQEEGPPAEASLDSRADMETAGQQSEDASLPSTSQDADSSTIFNTLCSKIRMVSLLVPRCGGKGFDSGLPVRSQKYARPSIFGSSSPCNYSRSPSHQGTINKTPYSRWSGFFFGPKRLTIQ</sequence>
<evidence type="ECO:0000256" key="2">
    <source>
        <dbReference type="SAM" id="MobiDB-lite"/>
    </source>
</evidence>
<feature type="region of interest" description="Disordered" evidence="2">
    <location>
        <begin position="1861"/>
        <end position="1914"/>
    </location>
</feature>
<dbReference type="Ensembl" id="ENSHCOT00000027059.1">
    <property type="protein sequence ID" value="ENSHCOP00000012755.1"/>
    <property type="gene ID" value="ENSHCOG00000015913.1"/>
</dbReference>
<feature type="compositionally biased region" description="Low complexity" evidence="2">
    <location>
        <begin position="1661"/>
        <end position="1681"/>
    </location>
</feature>
<dbReference type="GO" id="GO:0006406">
    <property type="term" value="P:mRNA export from nucleus"/>
    <property type="evidence" value="ECO:0007669"/>
    <property type="project" value="TreeGrafter"/>
</dbReference>
<feature type="compositionally biased region" description="Pro residues" evidence="2">
    <location>
        <begin position="1534"/>
        <end position="1546"/>
    </location>
</feature>
<feature type="domain" description="Nucleoprotein TPR/MPL1" evidence="4">
    <location>
        <begin position="149"/>
        <end position="225"/>
    </location>
</feature>
<proteinExistence type="predicted"/>
<evidence type="ECO:0000313" key="5">
    <source>
        <dbReference type="Ensembl" id="ENSHCOP00000012755.1"/>
    </source>
</evidence>
<feature type="compositionally biased region" description="Low complexity" evidence="2">
    <location>
        <begin position="1245"/>
        <end position="1257"/>
    </location>
</feature>
<feature type="compositionally biased region" description="Basic and acidic residues" evidence="2">
    <location>
        <begin position="1391"/>
        <end position="1409"/>
    </location>
</feature>
<feature type="coiled-coil region" evidence="1">
    <location>
        <begin position="810"/>
        <end position="915"/>
    </location>
</feature>
<feature type="coiled-coil region" evidence="1">
    <location>
        <begin position="560"/>
        <end position="594"/>
    </location>
</feature>
<dbReference type="InterPro" id="IPR012929">
    <property type="entry name" value="Nucleoprot-TPR/MLP1-2_dom"/>
</dbReference>
<feature type="compositionally biased region" description="Polar residues" evidence="2">
    <location>
        <begin position="1480"/>
        <end position="1502"/>
    </location>
</feature>
<feature type="coiled-coil region" evidence="1">
    <location>
        <begin position="98"/>
        <end position="185"/>
    </location>
</feature>
<dbReference type="PANTHER" id="PTHR18898">
    <property type="entry name" value="NUCLEOPROTEIN TPR-RELATED"/>
    <property type="match status" value="1"/>
</dbReference>
<reference evidence="5" key="1">
    <citation type="submission" date="2025-08" db="UniProtKB">
        <authorList>
            <consortium name="Ensembl"/>
        </authorList>
    </citation>
    <scope>IDENTIFICATION</scope>
</reference>
<name>A0A3Q3DI37_HIPCM</name>
<evidence type="ECO:0000256" key="1">
    <source>
        <dbReference type="SAM" id="Coils"/>
    </source>
</evidence>
<dbReference type="Pfam" id="PF25481">
    <property type="entry name" value="Nucleoprot-TPR"/>
    <property type="match status" value="1"/>
</dbReference>
<dbReference type="PANTHER" id="PTHR18898:SF3">
    <property type="entry name" value="NUCLEOPROTEIN TPR"/>
    <property type="match status" value="1"/>
</dbReference>